<evidence type="ECO:0000313" key="2">
    <source>
        <dbReference type="Proteomes" id="UP001162992"/>
    </source>
</evidence>
<protein>
    <submittedName>
        <fullName evidence="1">Uncharacterized protein</fullName>
    </submittedName>
</protein>
<keyword evidence="2" id="KW-1185">Reference proteome</keyword>
<evidence type="ECO:0000313" key="1">
    <source>
        <dbReference type="EMBL" id="KAJ7519073.1"/>
    </source>
</evidence>
<dbReference type="Proteomes" id="UP001162992">
    <property type="component" value="Chromosome 20"/>
</dbReference>
<gene>
    <name evidence="1" type="ORF">O6H91_20G021400</name>
</gene>
<dbReference type="EMBL" id="CM055111">
    <property type="protein sequence ID" value="KAJ7519073.1"/>
    <property type="molecule type" value="Genomic_DNA"/>
</dbReference>
<comment type="caution">
    <text evidence="1">The sequence shown here is derived from an EMBL/GenBank/DDBJ whole genome shotgun (WGS) entry which is preliminary data.</text>
</comment>
<accession>A0ACC2ANA2</accession>
<reference evidence="2" key="1">
    <citation type="journal article" date="2024" name="Proc. Natl. Acad. Sci. U.S.A.">
        <title>Extraordinary preservation of gene collinearity over three hundred million years revealed in homosporous lycophytes.</title>
        <authorList>
            <person name="Li C."/>
            <person name="Wickell D."/>
            <person name="Kuo L.Y."/>
            <person name="Chen X."/>
            <person name="Nie B."/>
            <person name="Liao X."/>
            <person name="Peng D."/>
            <person name="Ji J."/>
            <person name="Jenkins J."/>
            <person name="Williams M."/>
            <person name="Shu S."/>
            <person name="Plott C."/>
            <person name="Barry K."/>
            <person name="Rajasekar S."/>
            <person name="Grimwood J."/>
            <person name="Han X."/>
            <person name="Sun S."/>
            <person name="Hou Z."/>
            <person name="He W."/>
            <person name="Dai G."/>
            <person name="Sun C."/>
            <person name="Schmutz J."/>
            <person name="Leebens-Mack J.H."/>
            <person name="Li F.W."/>
            <person name="Wang L."/>
        </authorList>
    </citation>
    <scope>NUCLEOTIDE SEQUENCE [LARGE SCALE GENOMIC DNA]</scope>
    <source>
        <strain evidence="2">cv. PW_Plant_1</strain>
    </source>
</reference>
<proteinExistence type="predicted"/>
<sequence>MSLMAVEMQNSNMELEGGGHRTKDVHQFSQSRGTARAEADVKNLNDYHYHYDDKDAKDGLKYVNKKGGSDGQWQHADSSKQLTSGLNGKGDEQFSVEECAETAVPPWWEQITIRSLVVSVVLGGFFSIITHKLSLTVGVIPSLNVSAGLLGYFFIRSWIAITSNLGFSSKPFTRQENTVIQTCVVACYGLAFSGGFGSYMLGLDPKTYNRIGPDYPRNHADDVNKLSLGWIIAFLFTVSFLGVLVLVPLRKFKSDLFECPLTCKTLL</sequence>
<name>A0ACC2ANA2_DIPCM</name>
<organism evidence="1 2">
    <name type="scientific">Diphasiastrum complanatum</name>
    <name type="common">Issler's clubmoss</name>
    <name type="synonym">Lycopodium complanatum</name>
    <dbReference type="NCBI Taxonomy" id="34168"/>
    <lineage>
        <taxon>Eukaryota</taxon>
        <taxon>Viridiplantae</taxon>
        <taxon>Streptophyta</taxon>
        <taxon>Embryophyta</taxon>
        <taxon>Tracheophyta</taxon>
        <taxon>Lycopodiopsida</taxon>
        <taxon>Lycopodiales</taxon>
        <taxon>Lycopodiaceae</taxon>
        <taxon>Lycopodioideae</taxon>
        <taxon>Diphasiastrum</taxon>
    </lineage>
</organism>